<dbReference type="EMBL" id="PEDP01002216">
    <property type="protein sequence ID" value="POS82825.1"/>
    <property type="molecule type" value="Genomic_DNA"/>
</dbReference>
<accession>A0A2S4PL97</accession>
<name>A0A2S4PL97_9PEZI</name>
<evidence type="ECO:0000313" key="1">
    <source>
        <dbReference type="EMBL" id="POS82825.1"/>
    </source>
</evidence>
<evidence type="ECO:0000313" key="2">
    <source>
        <dbReference type="Proteomes" id="UP000237438"/>
    </source>
</evidence>
<comment type="caution">
    <text evidence="1">The sequence shown here is derived from an EMBL/GenBank/DDBJ whole genome shotgun (WGS) entry which is preliminary data.</text>
</comment>
<dbReference type="AlphaFoldDB" id="A0A2S4PL97"/>
<reference evidence="1 2" key="1">
    <citation type="submission" date="2017-10" db="EMBL/GenBank/DDBJ databases">
        <title>Development of genomic resources for the powdery mildew, Erysiphe pulchra.</title>
        <authorList>
            <person name="Wadl P.A."/>
            <person name="Mack B.M."/>
            <person name="Moore G."/>
            <person name="Beltz S.B."/>
        </authorList>
    </citation>
    <scope>NUCLEOTIDE SEQUENCE [LARGE SCALE GENOMIC DNA]</scope>
    <source>
        <strain evidence="1">Cflorida</strain>
    </source>
</reference>
<organism evidence="1 2">
    <name type="scientific">Erysiphe pulchra</name>
    <dbReference type="NCBI Taxonomy" id="225359"/>
    <lineage>
        <taxon>Eukaryota</taxon>
        <taxon>Fungi</taxon>
        <taxon>Dikarya</taxon>
        <taxon>Ascomycota</taxon>
        <taxon>Pezizomycotina</taxon>
        <taxon>Leotiomycetes</taxon>
        <taxon>Erysiphales</taxon>
        <taxon>Erysiphaceae</taxon>
        <taxon>Erysiphe</taxon>
    </lineage>
</organism>
<proteinExistence type="predicted"/>
<protein>
    <submittedName>
        <fullName evidence="1">Uncharacterized protein</fullName>
    </submittedName>
</protein>
<dbReference type="OrthoDB" id="3599542at2759"/>
<feature type="non-terminal residue" evidence="1">
    <location>
        <position position="371"/>
    </location>
</feature>
<dbReference type="Proteomes" id="UP000237438">
    <property type="component" value="Unassembled WGS sequence"/>
</dbReference>
<sequence>MSRENNSNSLDGNEGTIMTYEEVQEASESNIIAYMNDRTKEYDEYGLKGIELFEYWKADLENFDAAVYKKATEGTKILRDYLRENGVFIPKNRKLIEDHLIVSSKVWTLWPIESHNPQNNQLPYHKLTKPPADTSTQAAKDTLPEDGDEFKRSMLTKWNNTTHSTTIEENPDKSIEICLQLLVDDLRTIQMALLKNFRNDMSFQNKLMTACQACQACSIACSIPAKFSVALINNLRSGLSTYLAVQKHKNKLSINNPSENLINGPDKNEKTISEKQNLSKGVLFVVKLAFGTRHSIEERAKAKERYNQKFKKFADCQYDQYLVKFEGKDDSDYEYDDTEIEMLIVDIEKFETSDSETFITEVGTTDSKEAL</sequence>
<keyword evidence="2" id="KW-1185">Reference proteome</keyword>
<gene>
    <name evidence="1" type="ORF">EPUL_005095</name>
</gene>